<evidence type="ECO:0000313" key="3">
    <source>
        <dbReference type="Proteomes" id="UP000327157"/>
    </source>
</evidence>
<reference evidence="2 3" key="3">
    <citation type="submission" date="2019-11" db="EMBL/GenBank/DDBJ databases">
        <title>A de novo genome assembly of a pear dwarfing rootstock.</title>
        <authorList>
            <person name="Wang F."/>
            <person name="Wang J."/>
            <person name="Li S."/>
            <person name="Zhang Y."/>
            <person name="Fang M."/>
            <person name="Ma L."/>
            <person name="Zhao Y."/>
            <person name="Jiang S."/>
        </authorList>
    </citation>
    <scope>NUCLEOTIDE SEQUENCE [LARGE SCALE GENOMIC DNA]</scope>
    <source>
        <strain evidence="2">S2</strain>
        <tissue evidence="2">Leaf</tissue>
    </source>
</reference>
<dbReference type="EMBL" id="SMOL01000553">
    <property type="protein sequence ID" value="KAB2609405.1"/>
    <property type="molecule type" value="Genomic_DNA"/>
</dbReference>
<accession>A0A5N5G1Y4</accession>
<feature type="compositionally biased region" description="Low complexity" evidence="1">
    <location>
        <begin position="31"/>
        <end position="42"/>
    </location>
</feature>
<feature type="region of interest" description="Disordered" evidence="1">
    <location>
        <begin position="1"/>
        <end position="51"/>
    </location>
</feature>
<gene>
    <name evidence="2" type="ORF">D8674_012573</name>
</gene>
<evidence type="ECO:0000256" key="1">
    <source>
        <dbReference type="SAM" id="MobiDB-lite"/>
    </source>
</evidence>
<reference evidence="2 3" key="1">
    <citation type="submission" date="2019-09" db="EMBL/GenBank/DDBJ databases">
        <authorList>
            <person name="Ou C."/>
        </authorList>
    </citation>
    <scope>NUCLEOTIDE SEQUENCE [LARGE SCALE GENOMIC DNA]</scope>
    <source>
        <strain evidence="2">S2</strain>
        <tissue evidence="2">Leaf</tissue>
    </source>
</reference>
<feature type="compositionally biased region" description="Acidic residues" evidence="1">
    <location>
        <begin position="1"/>
        <end position="13"/>
    </location>
</feature>
<name>A0A5N5G1Y4_9ROSA</name>
<reference evidence="3" key="2">
    <citation type="submission" date="2019-10" db="EMBL/GenBank/DDBJ databases">
        <title>A de novo genome assembly of a pear dwarfing rootstock.</title>
        <authorList>
            <person name="Wang F."/>
            <person name="Wang J."/>
            <person name="Li S."/>
            <person name="Zhang Y."/>
            <person name="Fang M."/>
            <person name="Ma L."/>
            <person name="Zhao Y."/>
            <person name="Jiang S."/>
        </authorList>
    </citation>
    <scope>NUCLEOTIDE SEQUENCE [LARGE SCALE GENOMIC DNA]</scope>
</reference>
<protein>
    <submittedName>
        <fullName evidence="2">Exocyst complex component SEC5A-like</fullName>
    </submittedName>
</protein>
<keyword evidence="3" id="KW-1185">Reference proteome</keyword>
<sequence>MLSDGDDLDEDELFYISRKKPSATSNNSRFTPSPITCSSPTSNCRRKLQEK</sequence>
<dbReference type="Proteomes" id="UP000327157">
    <property type="component" value="Chromosome 14"/>
</dbReference>
<dbReference type="AlphaFoldDB" id="A0A5N5G1Y4"/>
<comment type="caution">
    <text evidence="2">The sequence shown here is derived from an EMBL/GenBank/DDBJ whole genome shotgun (WGS) entry which is preliminary data.</text>
</comment>
<proteinExistence type="predicted"/>
<organism evidence="2 3">
    <name type="scientific">Pyrus ussuriensis x Pyrus communis</name>
    <dbReference type="NCBI Taxonomy" id="2448454"/>
    <lineage>
        <taxon>Eukaryota</taxon>
        <taxon>Viridiplantae</taxon>
        <taxon>Streptophyta</taxon>
        <taxon>Embryophyta</taxon>
        <taxon>Tracheophyta</taxon>
        <taxon>Spermatophyta</taxon>
        <taxon>Magnoliopsida</taxon>
        <taxon>eudicotyledons</taxon>
        <taxon>Gunneridae</taxon>
        <taxon>Pentapetalae</taxon>
        <taxon>rosids</taxon>
        <taxon>fabids</taxon>
        <taxon>Rosales</taxon>
        <taxon>Rosaceae</taxon>
        <taxon>Amygdaloideae</taxon>
        <taxon>Maleae</taxon>
        <taxon>Pyrus</taxon>
    </lineage>
</organism>
<evidence type="ECO:0000313" key="2">
    <source>
        <dbReference type="EMBL" id="KAB2609405.1"/>
    </source>
</evidence>